<dbReference type="PANTHER" id="PTHR33121">
    <property type="entry name" value="CYCLIC DI-GMP PHOSPHODIESTERASE PDEF"/>
    <property type="match status" value="1"/>
</dbReference>
<keyword evidence="1" id="KW-0472">Membrane</keyword>
<keyword evidence="1" id="KW-1133">Transmembrane helix</keyword>
<feature type="transmembrane region" description="Helical" evidence="1">
    <location>
        <begin position="264"/>
        <end position="287"/>
    </location>
</feature>
<dbReference type="Gene3D" id="3.30.70.270">
    <property type="match status" value="1"/>
</dbReference>
<dbReference type="Gene3D" id="3.20.20.450">
    <property type="entry name" value="EAL domain"/>
    <property type="match status" value="1"/>
</dbReference>
<dbReference type="PANTHER" id="PTHR33121:SF70">
    <property type="entry name" value="SIGNALING PROTEIN YKOW"/>
    <property type="match status" value="1"/>
</dbReference>
<dbReference type="SUPFAM" id="SSF141868">
    <property type="entry name" value="EAL domain-like"/>
    <property type="match status" value="1"/>
</dbReference>
<dbReference type="AlphaFoldDB" id="A0A1M7T6W7"/>
<evidence type="ECO:0000313" key="5">
    <source>
        <dbReference type="Proteomes" id="UP000184428"/>
    </source>
</evidence>
<gene>
    <name evidence="4" type="ORF">SAMN05660350_01357</name>
</gene>
<dbReference type="InterPro" id="IPR000160">
    <property type="entry name" value="GGDEF_dom"/>
</dbReference>
<dbReference type="InterPro" id="IPR043128">
    <property type="entry name" value="Rev_trsase/Diguanyl_cyclase"/>
</dbReference>
<dbReference type="NCBIfam" id="TIGR00254">
    <property type="entry name" value="GGDEF"/>
    <property type="match status" value="1"/>
</dbReference>
<proteinExistence type="predicted"/>
<feature type="transmembrane region" description="Helical" evidence="1">
    <location>
        <begin position="50"/>
        <end position="67"/>
    </location>
</feature>
<dbReference type="SUPFAM" id="SSF55073">
    <property type="entry name" value="Nucleotide cyclase"/>
    <property type="match status" value="1"/>
</dbReference>
<dbReference type="SMART" id="SM00267">
    <property type="entry name" value="GGDEF"/>
    <property type="match status" value="1"/>
</dbReference>
<protein>
    <submittedName>
        <fullName evidence="4">Diguanylate cyclase/phosphodiesterase</fullName>
    </submittedName>
</protein>
<feature type="transmembrane region" description="Helical" evidence="1">
    <location>
        <begin position="144"/>
        <end position="162"/>
    </location>
</feature>
<keyword evidence="1" id="KW-0812">Transmembrane</keyword>
<feature type="transmembrane region" description="Helical" evidence="1">
    <location>
        <begin position="182"/>
        <end position="201"/>
    </location>
</feature>
<feature type="domain" description="GGDEF" evidence="3">
    <location>
        <begin position="352"/>
        <end position="483"/>
    </location>
</feature>
<reference evidence="4 5" key="1">
    <citation type="submission" date="2016-12" db="EMBL/GenBank/DDBJ databases">
        <authorList>
            <person name="Song W.-J."/>
            <person name="Kurnit D.M."/>
        </authorList>
    </citation>
    <scope>NUCLEOTIDE SEQUENCE [LARGE SCALE GENOMIC DNA]</scope>
    <source>
        <strain evidence="4 5">DSM 43162</strain>
    </source>
</reference>
<dbReference type="PROSITE" id="PS50883">
    <property type="entry name" value="EAL"/>
    <property type="match status" value="1"/>
</dbReference>
<sequence length="759" mass="78911">MPPRSPLRLLPGTPRRVLQLGLLLCAAATVATALLGPAVAAGSDGAAPGRFAIVLALHATLVGLLVWRARTLPQERVVWTRIALAGLVFAAAALAAGVLAVIPATQSLTAVPMAWAPVVAFPFIHSGLVRWNRYTTGLADPSDVVNGASGTVAAVAVLNVLLSDSALTAGPWWEVQALLAQVAVDVVLVGTALSVVGLGAMGRDPRSWLVVAAFAVSAVGDVARLLAEGVPVAWAATAEPVSAALLCLAAILRPARTTPQPTDPTAPTVGSFVVITASTGVLVAAAVSGTVGPATWCAALAALGASVRLLVNVRELAQLAVTRKEALTDELTGLANRRAVLHRVEQLCAEGVPFTLALLDLDRFKEVNDGLGHAAGDDLLRLVADRLTPALHTGDVLGRLGGDEFAVVAVADRAGTVHAEDLGHRVLDRLQRPFLIRGMSVHVAASIGLTCSGSGGRSQLLRQADAAMYAAKRAGTGLAVYDPSRHADSSGHLALVEELRAALTTGQLVLHHQPQVDVRTGRTLGAEALVRWAHPVRGLLGPAQFLPLAEAHGLMGALTDEVLRQAVAQAADWRRRGLDLRISVNLSASNLLDTDLPHRVAGLLADAGLPAESLVLEVTETVLMGDAERSLAVVTALTALGLTVSIDDFGTGYSSLSYLRDLPVAELKLDRSFTADLLEEPRTEAIVASTIDLAHRLGLRVVAEGVEHDATLARLARLGCDESQGYLHSAPLPADRLADWLDRVGTAPGLVRTPELLGS</sequence>
<organism evidence="4 5">
    <name type="scientific">Geodermatophilus obscurus</name>
    <dbReference type="NCBI Taxonomy" id="1861"/>
    <lineage>
        <taxon>Bacteria</taxon>
        <taxon>Bacillati</taxon>
        <taxon>Actinomycetota</taxon>
        <taxon>Actinomycetes</taxon>
        <taxon>Geodermatophilales</taxon>
        <taxon>Geodermatophilaceae</taxon>
        <taxon>Geodermatophilus</taxon>
    </lineage>
</organism>
<evidence type="ECO:0000313" key="4">
    <source>
        <dbReference type="EMBL" id="SHN66392.1"/>
    </source>
</evidence>
<dbReference type="CDD" id="cd01949">
    <property type="entry name" value="GGDEF"/>
    <property type="match status" value="1"/>
</dbReference>
<dbReference type="GO" id="GO:0071111">
    <property type="term" value="F:cyclic-guanylate-specific phosphodiesterase activity"/>
    <property type="evidence" value="ECO:0007669"/>
    <property type="project" value="InterPro"/>
</dbReference>
<accession>A0A1M7T6W7</accession>
<dbReference type="InterPro" id="IPR001633">
    <property type="entry name" value="EAL_dom"/>
</dbReference>
<dbReference type="Proteomes" id="UP000184428">
    <property type="component" value="Unassembled WGS sequence"/>
</dbReference>
<dbReference type="InterPro" id="IPR029787">
    <property type="entry name" value="Nucleotide_cyclase"/>
</dbReference>
<feature type="transmembrane region" description="Helical" evidence="1">
    <location>
        <begin position="208"/>
        <end position="227"/>
    </location>
</feature>
<dbReference type="InterPro" id="IPR035919">
    <property type="entry name" value="EAL_sf"/>
</dbReference>
<feature type="transmembrane region" description="Helical" evidence="1">
    <location>
        <begin position="114"/>
        <end position="132"/>
    </location>
</feature>
<dbReference type="Pfam" id="PF00563">
    <property type="entry name" value="EAL"/>
    <property type="match status" value="1"/>
</dbReference>
<dbReference type="PROSITE" id="PS50887">
    <property type="entry name" value="GGDEF"/>
    <property type="match status" value="1"/>
</dbReference>
<dbReference type="Pfam" id="PF00990">
    <property type="entry name" value="GGDEF"/>
    <property type="match status" value="1"/>
</dbReference>
<evidence type="ECO:0000256" key="1">
    <source>
        <dbReference type="SAM" id="Phobius"/>
    </source>
</evidence>
<evidence type="ECO:0000259" key="2">
    <source>
        <dbReference type="PROSITE" id="PS50883"/>
    </source>
</evidence>
<dbReference type="EMBL" id="FRDM01000005">
    <property type="protein sequence ID" value="SHN66392.1"/>
    <property type="molecule type" value="Genomic_DNA"/>
</dbReference>
<name>A0A1M7T6W7_9ACTN</name>
<evidence type="ECO:0000259" key="3">
    <source>
        <dbReference type="PROSITE" id="PS50887"/>
    </source>
</evidence>
<dbReference type="InterPro" id="IPR050706">
    <property type="entry name" value="Cyclic-di-GMP_PDE-like"/>
</dbReference>
<feature type="domain" description="EAL" evidence="2">
    <location>
        <begin position="492"/>
        <end position="745"/>
    </location>
</feature>
<dbReference type="SMART" id="SM00052">
    <property type="entry name" value="EAL"/>
    <property type="match status" value="1"/>
</dbReference>
<dbReference type="CDD" id="cd01948">
    <property type="entry name" value="EAL"/>
    <property type="match status" value="1"/>
</dbReference>
<feature type="transmembrane region" description="Helical" evidence="1">
    <location>
        <begin position="233"/>
        <end position="252"/>
    </location>
</feature>
<feature type="transmembrane region" description="Helical" evidence="1">
    <location>
        <begin position="79"/>
        <end position="102"/>
    </location>
</feature>